<dbReference type="SUPFAM" id="SSF51717">
    <property type="entry name" value="Dihydropteroate synthetase-like"/>
    <property type="match status" value="1"/>
</dbReference>
<dbReference type="InterPro" id="IPR045031">
    <property type="entry name" value="DHP_synth-like"/>
</dbReference>
<dbReference type="UniPathway" id="UPA00077">
    <property type="reaction ID" value="UER00156"/>
</dbReference>
<gene>
    <name evidence="14" type="ORF">NIES80_19630</name>
</gene>
<evidence type="ECO:0000313" key="14">
    <source>
        <dbReference type="EMBL" id="GCL42260.1"/>
    </source>
</evidence>
<comment type="cofactor">
    <cofactor evidence="2 12">
        <name>Mg(2+)</name>
        <dbReference type="ChEBI" id="CHEBI:18420"/>
    </cofactor>
</comment>
<keyword evidence="7 12" id="KW-0808">Transferase</keyword>
<dbReference type="PANTHER" id="PTHR20941">
    <property type="entry name" value="FOLATE SYNTHESIS PROTEINS"/>
    <property type="match status" value="1"/>
</dbReference>
<dbReference type="Proteomes" id="UP000299367">
    <property type="component" value="Unassembled WGS sequence"/>
</dbReference>
<keyword evidence="9 12" id="KW-0460">Magnesium</keyword>
<dbReference type="EMBL" id="BJCF01000018">
    <property type="protein sequence ID" value="GCL42260.1"/>
    <property type="molecule type" value="Genomic_DNA"/>
</dbReference>
<evidence type="ECO:0000256" key="11">
    <source>
        <dbReference type="ARBA" id="ARBA00030193"/>
    </source>
</evidence>
<dbReference type="Gene3D" id="3.20.20.20">
    <property type="entry name" value="Dihydropteroate synthase-like"/>
    <property type="match status" value="1"/>
</dbReference>
<evidence type="ECO:0000256" key="9">
    <source>
        <dbReference type="ARBA" id="ARBA00022842"/>
    </source>
</evidence>
<dbReference type="InterPro" id="IPR000489">
    <property type="entry name" value="Pterin-binding_dom"/>
</dbReference>
<name>A0A480AAX2_9CYAN</name>
<evidence type="ECO:0000256" key="1">
    <source>
        <dbReference type="ARBA" id="ARBA00000012"/>
    </source>
</evidence>
<proteinExistence type="inferred from homology"/>
<evidence type="ECO:0000313" key="15">
    <source>
        <dbReference type="Proteomes" id="UP000299367"/>
    </source>
</evidence>
<dbReference type="EC" id="2.5.1.15" evidence="5 12"/>
<dbReference type="GO" id="GO:0046872">
    <property type="term" value="F:metal ion binding"/>
    <property type="evidence" value="ECO:0007669"/>
    <property type="project" value="UniProtKB-KW"/>
</dbReference>
<sequence>MGIGDWGNYQLGLCIMLDQLTIGNHCFVWGRRTYIMGILNVTPDSFSDGGKFNTISAALTQAQAMVAAGADIIDIGGQSTRPGAKQISVDAELDRVISVLEELRPVVDVPLSVDTTRAEVAKAAINAGADLVNDISAGTYDPEMLPTVASLNVPIILMHIRGNPQTMVNLTDYQNLIGDIYSFLSQRITDAILAGIDQNKIIIDPGIGFAKNHEQNLEIFRRLRSLKTLNAPILVGASRKSFIGNILKQPDPTLRIWGTAAACCAAIFNGADILRVHDVQEMQEVTLVTDAIFRYSY</sequence>
<evidence type="ECO:0000256" key="12">
    <source>
        <dbReference type="RuleBase" id="RU361205"/>
    </source>
</evidence>
<dbReference type="Pfam" id="PF00809">
    <property type="entry name" value="Pterin_bind"/>
    <property type="match status" value="1"/>
</dbReference>
<dbReference type="PROSITE" id="PS50972">
    <property type="entry name" value="PTERIN_BINDING"/>
    <property type="match status" value="1"/>
</dbReference>
<comment type="pathway">
    <text evidence="3 12">Cofactor biosynthesis; tetrahydrofolate biosynthesis; 7,8-dihydrofolate from 2-amino-4-hydroxy-6-hydroxymethyl-7,8-dihydropteridine diphosphate and 4-aminobenzoate: step 1/2.</text>
</comment>
<evidence type="ECO:0000256" key="10">
    <source>
        <dbReference type="ARBA" id="ARBA00022909"/>
    </source>
</evidence>
<comment type="caution">
    <text evidence="14">The sequence shown here is derived from an EMBL/GenBank/DDBJ whole genome shotgun (WGS) entry which is preliminary data.</text>
</comment>
<dbReference type="PANTHER" id="PTHR20941:SF1">
    <property type="entry name" value="FOLIC ACID SYNTHESIS PROTEIN FOL1"/>
    <property type="match status" value="1"/>
</dbReference>
<dbReference type="PROSITE" id="PS00793">
    <property type="entry name" value="DHPS_2"/>
    <property type="match status" value="1"/>
</dbReference>
<dbReference type="AlphaFoldDB" id="A0A480AAX2"/>
<feature type="domain" description="Pterin-binding" evidence="13">
    <location>
        <begin position="33"/>
        <end position="287"/>
    </location>
</feature>
<comment type="catalytic activity">
    <reaction evidence="1">
        <text>(7,8-dihydropterin-6-yl)methyl diphosphate + 4-aminobenzoate = 7,8-dihydropteroate + diphosphate</text>
        <dbReference type="Rhea" id="RHEA:19949"/>
        <dbReference type="ChEBI" id="CHEBI:17836"/>
        <dbReference type="ChEBI" id="CHEBI:17839"/>
        <dbReference type="ChEBI" id="CHEBI:33019"/>
        <dbReference type="ChEBI" id="CHEBI:72950"/>
        <dbReference type="EC" id="2.5.1.15"/>
    </reaction>
</comment>
<evidence type="ECO:0000256" key="7">
    <source>
        <dbReference type="ARBA" id="ARBA00022679"/>
    </source>
</evidence>
<evidence type="ECO:0000256" key="3">
    <source>
        <dbReference type="ARBA" id="ARBA00004763"/>
    </source>
</evidence>
<comment type="similarity">
    <text evidence="4 12">Belongs to the DHPS family.</text>
</comment>
<evidence type="ECO:0000256" key="2">
    <source>
        <dbReference type="ARBA" id="ARBA00001946"/>
    </source>
</evidence>
<dbReference type="GO" id="GO:0046654">
    <property type="term" value="P:tetrahydrofolate biosynthetic process"/>
    <property type="evidence" value="ECO:0007669"/>
    <property type="project" value="UniProtKB-UniPathway"/>
</dbReference>
<reference evidence="15" key="1">
    <citation type="submission" date="2019-02" db="EMBL/GenBank/DDBJ databases">
        <title>Draft genome sequence of Dolichospermum planctonicum NIES-80.</title>
        <authorList>
            <person name="Yamaguchi H."/>
            <person name="Suzuki S."/>
            <person name="Kawachi M."/>
        </authorList>
    </citation>
    <scope>NUCLEOTIDE SEQUENCE [LARGE SCALE GENOMIC DNA]</scope>
    <source>
        <strain evidence="15">NIES-80</strain>
    </source>
</reference>
<dbReference type="CDD" id="cd00739">
    <property type="entry name" value="DHPS"/>
    <property type="match status" value="1"/>
</dbReference>
<dbReference type="PROSITE" id="PS00792">
    <property type="entry name" value="DHPS_1"/>
    <property type="match status" value="1"/>
</dbReference>
<keyword evidence="8 12" id="KW-0479">Metal-binding</keyword>
<dbReference type="GO" id="GO:0004156">
    <property type="term" value="F:dihydropteroate synthase activity"/>
    <property type="evidence" value="ECO:0007669"/>
    <property type="project" value="UniProtKB-EC"/>
</dbReference>
<dbReference type="InterPro" id="IPR011005">
    <property type="entry name" value="Dihydropteroate_synth-like_sf"/>
</dbReference>
<keyword evidence="10 12" id="KW-0289">Folate biosynthesis</keyword>
<dbReference type="InterPro" id="IPR006390">
    <property type="entry name" value="DHP_synth_dom"/>
</dbReference>
<accession>A0A480AAX2</accession>
<evidence type="ECO:0000259" key="13">
    <source>
        <dbReference type="PROSITE" id="PS50972"/>
    </source>
</evidence>
<evidence type="ECO:0000256" key="6">
    <source>
        <dbReference type="ARBA" id="ARBA00016919"/>
    </source>
</evidence>
<evidence type="ECO:0000256" key="4">
    <source>
        <dbReference type="ARBA" id="ARBA00009503"/>
    </source>
</evidence>
<dbReference type="NCBIfam" id="TIGR01496">
    <property type="entry name" value="DHPS"/>
    <property type="match status" value="1"/>
</dbReference>
<comment type="function">
    <text evidence="12">Catalyzes the condensation of para-aminobenzoate (pABA) with 6-hydroxymethyl-7,8-dihydropterin diphosphate (DHPt-PP) to form 7,8-dihydropteroate (H2Pte), the immediate precursor of folate derivatives.</text>
</comment>
<organism evidence="14 15">
    <name type="scientific">Dolichospermum planctonicum</name>
    <dbReference type="NCBI Taxonomy" id="136072"/>
    <lineage>
        <taxon>Bacteria</taxon>
        <taxon>Bacillati</taxon>
        <taxon>Cyanobacteriota</taxon>
        <taxon>Cyanophyceae</taxon>
        <taxon>Nostocales</taxon>
        <taxon>Aphanizomenonaceae</taxon>
        <taxon>Dolichospermum</taxon>
    </lineage>
</organism>
<evidence type="ECO:0000256" key="8">
    <source>
        <dbReference type="ARBA" id="ARBA00022723"/>
    </source>
</evidence>
<dbReference type="FunFam" id="3.20.20.20:FF:000006">
    <property type="entry name" value="Dihydropteroate synthase"/>
    <property type="match status" value="1"/>
</dbReference>
<protein>
    <recommendedName>
        <fullName evidence="6 12">Dihydropteroate synthase</fullName>
        <shortName evidence="12">DHPS</shortName>
        <ecNumber evidence="5 12">2.5.1.15</ecNumber>
    </recommendedName>
    <alternativeName>
        <fullName evidence="11 12">Dihydropteroate pyrophosphorylase</fullName>
    </alternativeName>
</protein>
<dbReference type="GO" id="GO:0046656">
    <property type="term" value="P:folic acid biosynthetic process"/>
    <property type="evidence" value="ECO:0007669"/>
    <property type="project" value="UniProtKB-KW"/>
</dbReference>
<evidence type="ECO:0000256" key="5">
    <source>
        <dbReference type="ARBA" id="ARBA00012458"/>
    </source>
</evidence>